<evidence type="ECO:0000256" key="1">
    <source>
        <dbReference type="SAM" id="MobiDB-lite"/>
    </source>
</evidence>
<gene>
    <name evidence="2" type="ORF">DERP_004098</name>
</gene>
<keyword evidence="3" id="KW-1185">Reference proteome</keyword>
<feature type="non-terminal residue" evidence="2">
    <location>
        <position position="1"/>
    </location>
</feature>
<accession>A0ABQ8J887</accession>
<comment type="caution">
    <text evidence="2">The sequence shown here is derived from an EMBL/GenBank/DDBJ whole genome shotgun (WGS) entry which is preliminary data.</text>
</comment>
<reference evidence="2 3" key="1">
    <citation type="journal article" date="2018" name="J. Allergy Clin. Immunol.">
        <title>High-quality assembly of Dermatophagoides pteronyssinus genome and transcriptome reveals a wide range of novel allergens.</title>
        <authorList>
            <person name="Liu X.Y."/>
            <person name="Yang K.Y."/>
            <person name="Wang M.Q."/>
            <person name="Kwok J.S."/>
            <person name="Zeng X."/>
            <person name="Yang Z."/>
            <person name="Xiao X.J."/>
            <person name="Lau C.P."/>
            <person name="Li Y."/>
            <person name="Huang Z.M."/>
            <person name="Ba J.G."/>
            <person name="Yim A.K."/>
            <person name="Ouyang C.Y."/>
            <person name="Ngai S.M."/>
            <person name="Chan T.F."/>
            <person name="Leung E.L."/>
            <person name="Liu L."/>
            <person name="Liu Z.G."/>
            <person name="Tsui S.K."/>
        </authorList>
    </citation>
    <scope>NUCLEOTIDE SEQUENCE [LARGE SCALE GENOMIC DNA]</scope>
    <source>
        <strain evidence="2">Derp</strain>
    </source>
</reference>
<organism evidence="2 3">
    <name type="scientific">Dermatophagoides pteronyssinus</name>
    <name type="common">European house dust mite</name>
    <dbReference type="NCBI Taxonomy" id="6956"/>
    <lineage>
        <taxon>Eukaryota</taxon>
        <taxon>Metazoa</taxon>
        <taxon>Ecdysozoa</taxon>
        <taxon>Arthropoda</taxon>
        <taxon>Chelicerata</taxon>
        <taxon>Arachnida</taxon>
        <taxon>Acari</taxon>
        <taxon>Acariformes</taxon>
        <taxon>Sarcoptiformes</taxon>
        <taxon>Astigmata</taxon>
        <taxon>Psoroptidia</taxon>
        <taxon>Analgoidea</taxon>
        <taxon>Pyroglyphidae</taxon>
        <taxon>Dermatophagoidinae</taxon>
        <taxon>Dermatophagoides</taxon>
    </lineage>
</organism>
<evidence type="ECO:0000313" key="3">
    <source>
        <dbReference type="Proteomes" id="UP000887458"/>
    </source>
</evidence>
<name>A0ABQ8J887_DERPT</name>
<dbReference type="EMBL" id="NJHN03000062">
    <property type="protein sequence ID" value="KAH9418772.1"/>
    <property type="molecule type" value="Genomic_DNA"/>
</dbReference>
<feature type="region of interest" description="Disordered" evidence="1">
    <location>
        <begin position="1"/>
        <end position="37"/>
    </location>
</feature>
<reference evidence="2 3" key="2">
    <citation type="journal article" date="2022" name="Mol. Biol. Evol.">
        <title>Comparative Genomics Reveals Insights into the Divergent Evolution of Astigmatic Mites and Household Pest Adaptations.</title>
        <authorList>
            <person name="Xiong Q."/>
            <person name="Wan A.T."/>
            <person name="Liu X."/>
            <person name="Fung C.S."/>
            <person name="Xiao X."/>
            <person name="Malainual N."/>
            <person name="Hou J."/>
            <person name="Wang L."/>
            <person name="Wang M."/>
            <person name="Yang K.Y."/>
            <person name="Cui Y."/>
            <person name="Leung E.L."/>
            <person name="Nong W."/>
            <person name="Shin S.K."/>
            <person name="Au S.W."/>
            <person name="Jeong K.Y."/>
            <person name="Chew F.T."/>
            <person name="Hui J.H."/>
            <person name="Leung T.F."/>
            <person name="Tungtrongchitr A."/>
            <person name="Zhong N."/>
            <person name="Liu Z."/>
            <person name="Tsui S.K."/>
        </authorList>
    </citation>
    <scope>NUCLEOTIDE SEQUENCE [LARGE SCALE GENOMIC DNA]</scope>
    <source>
        <strain evidence="2">Derp</strain>
    </source>
</reference>
<feature type="compositionally biased region" description="Polar residues" evidence="1">
    <location>
        <begin position="8"/>
        <end position="20"/>
    </location>
</feature>
<evidence type="ECO:0000313" key="2">
    <source>
        <dbReference type="EMBL" id="KAH9418772.1"/>
    </source>
</evidence>
<protein>
    <submittedName>
        <fullName evidence="2">Uncharacterized protein</fullName>
    </submittedName>
</protein>
<dbReference type="Proteomes" id="UP000887458">
    <property type="component" value="Unassembled WGS sequence"/>
</dbReference>
<sequence>DKDDDNPTFKQQQQPTNLTIAKQPEHFFSNDNDDDSY</sequence>
<proteinExistence type="predicted"/>